<dbReference type="SUPFAM" id="SSF50814">
    <property type="entry name" value="Lipocalins"/>
    <property type="match status" value="1"/>
</dbReference>
<dbReference type="InParanoid" id="H2YY68"/>
<dbReference type="PANTHER" id="PTHR11955">
    <property type="entry name" value="FATTY ACID BINDING PROTEIN"/>
    <property type="match status" value="1"/>
</dbReference>
<reference evidence="5" key="1">
    <citation type="submission" date="2003-08" db="EMBL/GenBank/DDBJ databases">
        <authorList>
            <person name="Birren B."/>
            <person name="Nusbaum C."/>
            <person name="Abebe A."/>
            <person name="Abouelleil A."/>
            <person name="Adekoya E."/>
            <person name="Ait-zahra M."/>
            <person name="Allen N."/>
            <person name="Allen T."/>
            <person name="An P."/>
            <person name="Anderson M."/>
            <person name="Anderson S."/>
            <person name="Arachchi H."/>
            <person name="Armbruster J."/>
            <person name="Bachantsang P."/>
            <person name="Baldwin J."/>
            <person name="Barry A."/>
            <person name="Bayul T."/>
            <person name="Blitshsteyn B."/>
            <person name="Bloom T."/>
            <person name="Blye J."/>
            <person name="Boguslavskiy L."/>
            <person name="Borowsky M."/>
            <person name="Boukhgalter B."/>
            <person name="Brunache A."/>
            <person name="Butler J."/>
            <person name="Calixte N."/>
            <person name="Calvo S."/>
            <person name="Camarata J."/>
            <person name="Campo K."/>
            <person name="Chang J."/>
            <person name="Cheshatsang Y."/>
            <person name="Citroen M."/>
            <person name="Collymore A."/>
            <person name="Considine T."/>
            <person name="Cook A."/>
            <person name="Cooke P."/>
            <person name="Corum B."/>
            <person name="Cuomo C."/>
            <person name="David R."/>
            <person name="Dawoe T."/>
            <person name="Degray S."/>
            <person name="Dodge S."/>
            <person name="Dooley K."/>
            <person name="Dorje P."/>
            <person name="Dorjee K."/>
            <person name="Dorris L."/>
            <person name="Duffey N."/>
            <person name="Dupes A."/>
            <person name="Elkins T."/>
            <person name="Engels R."/>
            <person name="Erickson J."/>
            <person name="Farina A."/>
            <person name="Faro S."/>
            <person name="Ferreira P."/>
            <person name="Fischer H."/>
            <person name="Fitzgerald M."/>
            <person name="Foley K."/>
            <person name="Gage D."/>
            <person name="Galagan J."/>
            <person name="Gearin G."/>
            <person name="Gnerre S."/>
            <person name="Gnirke A."/>
            <person name="Goyette A."/>
            <person name="Graham J."/>
            <person name="Grandbois E."/>
            <person name="Gyaltsen K."/>
            <person name="Hafez N."/>
            <person name="Hagopian D."/>
            <person name="Hagos B."/>
            <person name="Hall J."/>
            <person name="Hatcher B."/>
            <person name="Heller A."/>
            <person name="Higgins H."/>
            <person name="Honan T."/>
            <person name="Horn A."/>
            <person name="Houde N."/>
            <person name="Hughes L."/>
            <person name="Hulme W."/>
            <person name="Husby E."/>
            <person name="Iliev I."/>
            <person name="Jaffe D."/>
            <person name="Jones C."/>
            <person name="Kamal M."/>
            <person name="Kamat A."/>
            <person name="Kamvysselis M."/>
            <person name="Karlsson E."/>
            <person name="Kells C."/>
            <person name="Kieu A."/>
            <person name="Kisner P."/>
            <person name="Kodira C."/>
            <person name="Kulbokas E."/>
            <person name="Labutti K."/>
            <person name="Lama D."/>
            <person name="Landers T."/>
            <person name="Leger J."/>
            <person name="Levine S."/>
            <person name="Lewis D."/>
            <person name="Lewis T."/>
            <person name="Lindblad-toh K."/>
            <person name="Liu X."/>
            <person name="Lokyitsang T."/>
            <person name="Lokyitsang Y."/>
            <person name="Lucien O."/>
            <person name="Lui A."/>
            <person name="Ma L.J."/>
            <person name="Mabbitt R."/>
            <person name="Macdonald J."/>
            <person name="Maclean C."/>
            <person name="Major J."/>
            <person name="Manning J."/>
            <person name="Marabella R."/>
            <person name="Maru K."/>
            <person name="Matthews C."/>
            <person name="Mauceli E."/>
            <person name="Mccarthy M."/>
            <person name="Mcdonough S."/>
            <person name="Mcghee T."/>
            <person name="Meldrim J."/>
            <person name="Meneus L."/>
            <person name="Mesirov J."/>
            <person name="Mihalev A."/>
            <person name="Mihova T."/>
            <person name="Mikkelsen T."/>
            <person name="Mlenga V."/>
            <person name="Moru K."/>
            <person name="Mozes J."/>
            <person name="Mulrain L."/>
            <person name="Munson G."/>
            <person name="Naylor J."/>
            <person name="Newes C."/>
            <person name="Nguyen C."/>
            <person name="Nguyen N."/>
            <person name="Nguyen T."/>
            <person name="Nicol R."/>
            <person name="Nielsen C."/>
            <person name="Nizzari M."/>
            <person name="Norbu C."/>
            <person name="Norbu N."/>
            <person name="O'donnell P."/>
            <person name="Okoawo O."/>
            <person name="O'leary S."/>
            <person name="Omotosho B."/>
            <person name="O'neill K."/>
            <person name="Osman S."/>
            <person name="Parker S."/>
            <person name="Perrin D."/>
            <person name="Phunkhang P."/>
            <person name="Piqani B."/>
            <person name="Purcell S."/>
            <person name="Rachupka T."/>
            <person name="Ramasamy U."/>
            <person name="Rameau R."/>
            <person name="Ray V."/>
            <person name="Raymond C."/>
            <person name="Retta R."/>
            <person name="Richardson S."/>
            <person name="Rise C."/>
            <person name="Rodriguez J."/>
            <person name="Rogers J."/>
            <person name="Rogov P."/>
            <person name="Rutman M."/>
            <person name="Schupbach R."/>
            <person name="Seaman C."/>
            <person name="Settipalli S."/>
            <person name="Sharpe T."/>
            <person name="Sheridan J."/>
            <person name="Sherpa N."/>
            <person name="Shi J."/>
            <person name="Smirnov S."/>
            <person name="Smith C."/>
            <person name="Sougnez C."/>
            <person name="Spencer B."/>
            <person name="Stalker J."/>
            <person name="Stange-thomann N."/>
            <person name="Stavropoulos S."/>
            <person name="Stetson K."/>
            <person name="Stone C."/>
            <person name="Stone S."/>
            <person name="Stubbs M."/>
            <person name="Talamas J."/>
            <person name="Tchuinga P."/>
            <person name="Tenzing P."/>
            <person name="Tesfaye S."/>
            <person name="Theodore J."/>
            <person name="Thoulutsang Y."/>
            <person name="Topham K."/>
            <person name="Towey S."/>
            <person name="Tsamla T."/>
            <person name="Tsomo N."/>
            <person name="Vallee D."/>
            <person name="Vassiliev H."/>
            <person name="Venkataraman V."/>
            <person name="Vinson J."/>
            <person name="Vo A."/>
            <person name="Wade C."/>
            <person name="Wang S."/>
            <person name="Wangchuk T."/>
            <person name="Wangdi T."/>
            <person name="Whittaker C."/>
            <person name="Wilkinson J."/>
            <person name="Wu Y."/>
            <person name="Wyman D."/>
            <person name="Yadav S."/>
            <person name="Yang S."/>
            <person name="Yang X."/>
            <person name="Yeager S."/>
            <person name="Yee E."/>
            <person name="Young G."/>
            <person name="Zainoun J."/>
            <person name="Zembeck L."/>
            <person name="Zimmer A."/>
            <person name="Zody M."/>
            <person name="Lander E."/>
        </authorList>
    </citation>
    <scope>NUCLEOTIDE SEQUENCE [LARGE SCALE GENOMIC DNA]</scope>
</reference>
<organism evidence="4 5">
    <name type="scientific">Ciona savignyi</name>
    <name type="common">Pacific transparent sea squirt</name>
    <dbReference type="NCBI Taxonomy" id="51511"/>
    <lineage>
        <taxon>Eukaryota</taxon>
        <taxon>Metazoa</taxon>
        <taxon>Chordata</taxon>
        <taxon>Tunicata</taxon>
        <taxon>Ascidiacea</taxon>
        <taxon>Phlebobranchia</taxon>
        <taxon>Cionidae</taxon>
        <taxon>Ciona</taxon>
    </lineage>
</organism>
<dbReference type="Proteomes" id="UP000007875">
    <property type="component" value="Unassembled WGS sequence"/>
</dbReference>
<name>H2YY68_CIOSA</name>
<reference evidence="4" key="3">
    <citation type="submission" date="2025-09" db="UniProtKB">
        <authorList>
            <consortium name="Ensembl"/>
        </authorList>
    </citation>
    <scope>IDENTIFICATION</scope>
</reference>
<dbReference type="GeneTree" id="ENSGT00800000124172"/>
<keyword evidence="5" id="KW-1185">Reference proteome</keyword>
<evidence type="ECO:0000313" key="4">
    <source>
        <dbReference type="Ensembl" id="ENSCSAVP00000010279.1"/>
    </source>
</evidence>
<evidence type="ECO:0000259" key="3">
    <source>
        <dbReference type="PROSITE" id="PS00214"/>
    </source>
</evidence>
<dbReference type="OMA" id="GINLMKR"/>
<sequence length="132" mass="14493">MAQAIAGSWTLDKSENYEEFLKAVGMNAIKRAMAVKLGGTLTITPVNGKLKVKSVNGPKTKEREMPIGQNFDDEGPNGGVAKGIWVEEGDKMVGTFTTEKGKKFVMTREVVKGQLVQTMDFDGTVCKRFFKK</sequence>
<evidence type="ECO:0000256" key="2">
    <source>
        <dbReference type="SAM" id="MobiDB-lite"/>
    </source>
</evidence>
<dbReference type="PRINTS" id="PR00178">
    <property type="entry name" value="FATTYACIDBP"/>
</dbReference>
<dbReference type="PROSITE" id="PS00214">
    <property type="entry name" value="FABP"/>
    <property type="match status" value="1"/>
</dbReference>
<protein>
    <recommendedName>
        <fullName evidence="3">Cytosolic fatty-acid binding proteins domain-containing protein</fullName>
    </recommendedName>
</protein>
<dbReference type="InterPro" id="IPR000463">
    <property type="entry name" value="Fatty_acid-bd"/>
</dbReference>
<dbReference type="CDD" id="cd00742">
    <property type="entry name" value="FABP"/>
    <property type="match status" value="1"/>
</dbReference>
<reference evidence="4" key="2">
    <citation type="submission" date="2025-08" db="UniProtKB">
        <authorList>
            <consortium name="Ensembl"/>
        </authorList>
    </citation>
    <scope>IDENTIFICATION</scope>
</reference>
<dbReference type="GO" id="GO:0008289">
    <property type="term" value="F:lipid binding"/>
    <property type="evidence" value="ECO:0007669"/>
    <property type="project" value="InterPro"/>
</dbReference>
<feature type="domain" description="Cytosolic fatty-acid binding proteins" evidence="3">
    <location>
        <begin position="7"/>
        <end position="24"/>
    </location>
</feature>
<dbReference type="InterPro" id="IPR031259">
    <property type="entry name" value="ILBP"/>
</dbReference>
<comment type="similarity">
    <text evidence="1">Belongs to the calycin superfamily. Fatty-acid binding protein (FABP) family.</text>
</comment>
<dbReference type="AlphaFoldDB" id="H2YY68"/>
<accession>H2YY68</accession>
<proteinExistence type="inferred from homology"/>
<dbReference type="InterPro" id="IPR012674">
    <property type="entry name" value="Calycin"/>
</dbReference>
<dbReference type="STRING" id="51511.ENSCSAVP00000010279"/>
<evidence type="ECO:0000313" key="5">
    <source>
        <dbReference type="Proteomes" id="UP000007875"/>
    </source>
</evidence>
<dbReference type="Ensembl" id="ENSCSAVT00000010404.1">
    <property type="protein sequence ID" value="ENSCSAVP00000010279.1"/>
    <property type="gene ID" value="ENSCSAVG00000006062.1"/>
</dbReference>
<dbReference type="HOGENOM" id="CLU_113772_0_2_1"/>
<evidence type="ECO:0000256" key="1">
    <source>
        <dbReference type="ARBA" id="ARBA00008390"/>
    </source>
</evidence>
<dbReference type="Gene3D" id="2.40.128.20">
    <property type="match status" value="1"/>
</dbReference>
<dbReference type="eggNOG" id="KOG4015">
    <property type="taxonomic scope" value="Eukaryota"/>
</dbReference>
<feature type="region of interest" description="Disordered" evidence="2">
    <location>
        <begin position="53"/>
        <end position="79"/>
    </location>
</feature>